<dbReference type="RefSeq" id="WP_099477293.1">
    <property type="nucleotide sequence ID" value="NZ_CP016809.1"/>
</dbReference>
<accession>A0A1B2DY35</accession>
<dbReference type="InterPro" id="IPR029021">
    <property type="entry name" value="Prot-tyrosine_phosphatase-like"/>
</dbReference>
<dbReference type="SUPFAM" id="SSF52799">
    <property type="entry name" value="(Phosphotyrosine protein) phosphatases II"/>
    <property type="match status" value="1"/>
</dbReference>
<reference evidence="2" key="1">
    <citation type="submission" date="2016-08" db="EMBL/GenBank/DDBJ databases">
        <title>Complete Genome Seqeunce of Paenibacillus sp. nov. IHBB 9852 from high altitute lake of Indian trans-Himalayas.</title>
        <authorList>
            <person name="Kiran S."/>
            <person name="Swarnkar M.K."/>
            <person name="Rana A."/>
            <person name="Tewari R."/>
            <person name="Gulati A."/>
        </authorList>
    </citation>
    <scope>NUCLEOTIDE SEQUENCE [LARGE SCALE GENOMIC DNA]</scope>
    <source>
        <strain evidence="2">IHBB 9852</strain>
    </source>
</reference>
<name>A0A1B2DY35_9BACL</name>
<dbReference type="EMBL" id="CP016809">
    <property type="protein sequence ID" value="ANY72640.1"/>
    <property type="molecule type" value="Genomic_DNA"/>
</dbReference>
<dbReference type="Pfam" id="PF00782">
    <property type="entry name" value="DSPc"/>
    <property type="match status" value="1"/>
</dbReference>
<evidence type="ECO:0000313" key="2">
    <source>
        <dbReference type="EMBL" id="ANY72640.1"/>
    </source>
</evidence>
<dbReference type="PROSITE" id="PS00383">
    <property type="entry name" value="TYR_PHOSPHATASE_1"/>
    <property type="match status" value="1"/>
</dbReference>
<protein>
    <submittedName>
        <fullName evidence="2">Protein phosphatase</fullName>
    </submittedName>
</protein>
<feature type="domain" description="Tyrosine specific protein phosphatases" evidence="1">
    <location>
        <begin position="104"/>
        <end position="173"/>
    </location>
</feature>
<organism evidence="2">
    <name type="scientific">Paenibacillus ihbetae</name>
    <dbReference type="NCBI Taxonomy" id="1870820"/>
    <lineage>
        <taxon>Bacteria</taxon>
        <taxon>Bacillati</taxon>
        <taxon>Bacillota</taxon>
        <taxon>Bacilli</taxon>
        <taxon>Bacillales</taxon>
        <taxon>Paenibacillaceae</taxon>
        <taxon>Paenibacillus</taxon>
    </lineage>
</organism>
<dbReference type="InterPro" id="IPR016130">
    <property type="entry name" value="Tyr_Pase_AS"/>
</dbReference>
<dbReference type="AlphaFoldDB" id="A0A1B2DY35"/>
<dbReference type="PROSITE" id="PS50056">
    <property type="entry name" value="TYR_PHOSPHATASE_2"/>
    <property type="match status" value="1"/>
</dbReference>
<dbReference type="KEGG" id="pib:BBD41_08605"/>
<gene>
    <name evidence="2" type="ORF">BBD41_08605</name>
</gene>
<sequence length="185" mass="21407">MNKFIMKLAEWISNPKHGFTAAYEGEHFVFGARRPGFPFARVSSVLLQRWIAFMRTQGITRVICLLPPRQLAAYEDLLRSYHQEFGKDNVLWVPVEDFRLVEEDQLIYRILPFLAESEQLQAKTVVHCSGGVGRTGHVLAAWLVGRRRMSNEEAITAVKRQGRNARESRDKRLDELLDRCRDSFS</sequence>
<evidence type="ECO:0000259" key="1">
    <source>
        <dbReference type="PROSITE" id="PS50056"/>
    </source>
</evidence>
<dbReference type="Gene3D" id="3.90.190.10">
    <property type="entry name" value="Protein tyrosine phosphatase superfamily"/>
    <property type="match status" value="1"/>
</dbReference>
<dbReference type="InterPro" id="IPR000387">
    <property type="entry name" value="Tyr_Pase_dom"/>
</dbReference>
<dbReference type="FunFam" id="3.90.190.10:FF:000157">
    <property type="entry name" value="Protein-tyrosine phosphatase"/>
    <property type="match status" value="1"/>
</dbReference>
<proteinExistence type="predicted"/>
<dbReference type="InterPro" id="IPR000340">
    <property type="entry name" value="Dual-sp_phosphatase_cat-dom"/>
</dbReference>